<name>A0A1V9ZDS7_ACHHY</name>
<organism evidence="1 2">
    <name type="scientific">Achlya hypogyna</name>
    <name type="common">Oomycete</name>
    <name type="synonym">Protoachlya hypogyna</name>
    <dbReference type="NCBI Taxonomy" id="1202772"/>
    <lineage>
        <taxon>Eukaryota</taxon>
        <taxon>Sar</taxon>
        <taxon>Stramenopiles</taxon>
        <taxon>Oomycota</taxon>
        <taxon>Saprolegniomycetes</taxon>
        <taxon>Saprolegniales</taxon>
        <taxon>Achlyaceae</taxon>
        <taxon>Achlya</taxon>
    </lineage>
</organism>
<evidence type="ECO:0000313" key="2">
    <source>
        <dbReference type="Proteomes" id="UP000243579"/>
    </source>
</evidence>
<evidence type="ECO:0000313" key="1">
    <source>
        <dbReference type="EMBL" id="OQR96097.1"/>
    </source>
</evidence>
<protein>
    <submittedName>
        <fullName evidence="1">Uncharacterized protein</fullName>
    </submittedName>
</protein>
<dbReference type="Proteomes" id="UP000243579">
    <property type="component" value="Unassembled WGS sequence"/>
</dbReference>
<accession>A0A1V9ZDS7</accession>
<sequence>MAPITKERCDEISAFYKRERSRTLTRVERLLIVRLQAYYRAEGVADATALIARIIDRSLGVVQRVWREFETSGVVAEATVAGNRTNHATRVPTTKTVRDIVQSFVRGHRQTRSRVVAKDVLALLQHHGHVTVNSSDQKAMATCLRSVQNYLSRGGFKCGVRKGVRDKYIQNWQPCSGAQTPGRLYT</sequence>
<comment type="caution">
    <text evidence="1">The sequence shown here is derived from an EMBL/GenBank/DDBJ whole genome shotgun (WGS) entry which is preliminary data.</text>
</comment>
<dbReference type="EMBL" id="JNBR01000154">
    <property type="protein sequence ID" value="OQR96097.1"/>
    <property type="molecule type" value="Genomic_DNA"/>
</dbReference>
<dbReference type="AlphaFoldDB" id="A0A1V9ZDS7"/>
<keyword evidence="2" id="KW-1185">Reference proteome</keyword>
<proteinExistence type="predicted"/>
<gene>
    <name evidence="1" type="ORF">ACHHYP_20848</name>
</gene>
<dbReference type="OrthoDB" id="79720at2759"/>
<reference evidence="1 2" key="1">
    <citation type="journal article" date="2014" name="Genome Biol. Evol.">
        <title>The secreted proteins of Achlya hypogyna and Thraustotheca clavata identify the ancestral oomycete secretome and reveal gene acquisitions by horizontal gene transfer.</title>
        <authorList>
            <person name="Misner I."/>
            <person name="Blouin N."/>
            <person name="Leonard G."/>
            <person name="Richards T.A."/>
            <person name="Lane C.E."/>
        </authorList>
    </citation>
    <scope>NUCLEOTIDE SEQUENCE [LARGE SCALE GENOMIC DNA]</scope>
    <source>
        <strain evidence="1 2">ATCC 48635</strain>
    </source>
</reference>